<keyword evidence="11 19" id="KW-0460">Magnesium</keyword>
<evidence type="ECO:0000256" key="10">
    <source>
        <dbReference type="ARBA" id="ARBA00022692"/>
    </source>
</evidence>
<evidence type="ECO:0000256" key="13">
    <source>
        <dbReference type="ARBA" id="ARBA00023136"/>
    </source>
</evidence>
<dbReference type="AlphaFoldDB" id="A0A5K7YVE2"/>
<evidence type="ECO:0000256" key="4">
    <source>
        <dbReference type="ARBA" id="ARBA00010561"/>
    </source>
</evidence>
<evidence type="ECO:0000256" key="12">
    <source>
        <dbReference type="ARBA" id="ARBA00022989"/>
    </source>
</evidence>
<comment type="similarity">
    <text evidence="4 19">Belongs to the CobS family.</text>
</comment>
<keyword evidence="21" id="KW-1185">Reference proteome</keyword>
<keyword evidence="7 19" id="KW-1003">Cell membrane</keyword>
<evidence type="ECO:0000256" key="11">
    <source>
        <dbReference type="ARBA" id="ARBA00022842"/>
    </source>
</evidence>
<dbReference type="EC" id="2.7.8.26" evidence="5 19"/>
<accession>A0A5K7YVE2</accession>
<comment type="cofactor">
    <cofactor evidence="1 19">
        <name>Mg(2+)</name>
        <dbReference type="ChEBI" id="CHEBI:18420"/>
    </cofactor>
</comment>
<evidence type="ECO:0000256" key="1">
    <source>
        <dbReference type="ARBA" id="ARBA00001946"/>
    </source>
</evidence>
<protein>
    <recommendedName>
        <fullName evidence="6 19">Adenosylcobinamide-GDP ribazoletransferase</fullName>
        <ecNumber evidence="5 19">2.7.8.26</ecNumber>
    </recommendedName>
    <alternativeName>
        <fullName evidence="16 19">Cobalamin synthase</fullName>
    </alternativeName>
    <alternativeName>
        <fullName evidence="15 19">Cobalamin-5'-phosphate synthase</fullName>
    </alternativeName>
</protein>
<evidence type="ECO:0000256" key="7">
    <source>
        <dbReference type="ARBA" id="ARBA00022475"/>
    </source>
</evidence>
<dbReference type="HAMAP" id="MF_00719">
    <property type="entry name" value="CobS"/>
    <property type="match status" value="1"/>
</dbReference>
<dbReference type="NCBIfam" id="TIGR00317">
    <property type="entry name" value="cobS"/>
    <property type="match status" value="1"/>
</dbReference>
<evidence type="ECO:0000256" key="18">
    <source>
        <dbReference type="ARBA" id="ARBA00049504"/>
    </source>
</evidence>
<comment type="catalytic activity">
    <reaction evidence="17 19">
        <text>alpha-ribazole + adenosylcob(III)inamide-GDP = adenosylcob(III)alamin + GMP + H(+)</text>
        <dbReference type="Rhea" id="RHEA:16049"/>
        <dbReference type="ChEBI" id="CHEBI:10329"/>
        <dbReference type="ChEBI" id="CHEBI:15378"/>
        <dbReference type="ChEBI" id="CHEBI:18408"/>
        <dbReference type="ChEBI" id="CHEBI:58115"/>
        <dbReference type="ChEBI" id="CHEBI:60487"/>
        <dbReference type="EC" id="2.7.8.26"/>
    </reaction>
</comment>
<evidence type="ECO:0000256" key="2">
    <source>
        <dbReference type="ARBA" id="ARBA00004651"/>
    </source>
</evidence>
<organism evidence="20 21">
    <name type="scientific">Desulfosarcina alkanivorans</name>
    <dbReference type="NCBI Taxonomy" id="571177"/>
    <lineage>
        <taxon>Bacteria</taxon>
        <taxon>Pseudomonadati</taxon>
        <taxon>Thermodesulfobacteriota</taxon>
        <taxon>Desulfobacteria</taxon>
        <taxon>Desulfobacterales</taxon>
        <taxon>Desulfosarcinaceae</taxon>
        <taxon>Desulfosarcina</taxon>
    </lineage>
</organism>
<evidence type="ECO:0000313" key="21">
    <source>
        <dbReference type="Proteomes" id="UP000427906"/>
    </source>
</evidence>
<evidence type="ECO:0000256" key="5">
    <source>
        <dbReference type="ARBA" id="ARBA00013200"/>
    </source>
</evidence>
<comment type="subcellular location">
    <subcellularLocation>
        <location evidence="2 19">Cell membrane</location>
        <topology evidence="2 19">Multi-pass membrane protein</topology>
    </subcellularLocation>
</comment>
<keyword evidence="9 19" id="KW-0808">Transferase</keyword>
<feature type="transmembrane region" description="Helical" evidence="19">
    <location>
        <begin position="29"/>
        <end position="49"/>
    </location>
</feature>
<feature type="transmembrane region" description="Helical" evidence="19">
    <location>
        <begin position="56"/>
        <end position="75"/>
    </location>
</feature>
<evidence type="ECO:0000256" key="3">
    <source>
        <dbReference type="ARBA" id="ARBA00004663"/>
    </source>
</evidence>
<keyword evidence="13 19" id="KW-0472">Membrane</keyword>
<evidence type="ECO:0000256" key="9">
    <source>
        <dbReference type="ARBA" id="ARBA00022679"/>
    </source>
</evidence>
<dbReference type="RefSeq" id="WP_155320008.1">
    <property type="nucleotide sequence ID" value="NZ_AP021874.1"/>
</dbReference>
<comment type="function">
    <text evidence="14 19">Joins adenosylcobinamide-GDP and alpha-ribazole to generate adenosylcobalamin (Ado-cobalamin). Also synthesizes adenosylcobalamin 5'-phosphate from adenosylcobinamide-GDP and alpha-ribazole 5'-phosphate.</text>
</comment>
<dbReference type="GO" id="GO:0005886">
    <property type="term" value="C:plasma membrane"/>
    <property type="evidence" value="ECO:0007669"/>
    <property type="project" value="UniProtKB-SubCell"/>
</dbReference>
<dbReference type="KEGG" id="dalk:DSCA_62200"/>
<evidence type="ECO:0000256" key="8">
    <source>
        <dbReference type="ARBA" id="ARBA00022573"/>
    </source>
</evidence>
<dbReference type="PANTHER" id="PTHR34148">
    <property type="entry name" value="ADENOSYLCOBINAMIDE-GDP RIBAZOLETRANSFERASE"/>
    <property type="match status" value="1"/>
</dbReference>
<dbReference type="PANTHER" id="PTHR34148:SF1">
    <property type="entry name" value="ADENOSYLCOBINAMIDE-GDP RIBAZOLETRANSFERASE"/>
    <property type="match status" value="1"/>
</dbReference>
<keyword evidence="8 19" id="KW-0169">Cobalamin biosynthesis</keyword>
<dbReference type="GO" id="GO:0009236">
    <property type="term" value="P:cobalamin biosynthetic process"/>
    <property type="evidence" value="ECO:0007669"/>
    <property type="project" value="UniProtKB-UniRule"/>
</dbReference>
<dbReference type="OrthoDB" id="9794223at2"/>
<dbReference type="EMBL" id="AP021874">
    <property type="protein sequence ID" value="BBO72290.1"/>
    <property type="molecule type" value="Genomic_DNA"/>
</dbReference>
<evidence type="ECO:0000256" key="6">
    <source>
        <dbReference type="ARBA" id="ARBA00015850"/>
    </source>
</evidence>
<dbReference type="GO" id="GO:0008818">
    <property type="term" value="F:cobalamin 5'-phosphate synthase activity"/>
    <property type="evidence" value="ECO:0007669"/>
    <property type="project" value="UniProtKB-UniRule"/>
</dbReference>
<name>A0A5K7YVE2_9BACT</name>
<evidence type="ECO:0000256" key="17">
    <source>
        <dbReference type="ARBA" id="ARBA00048623"/>
    </source>
</evidence>
<dbReference type="UniPathway" id="UPA00148">
    <property type="reaction ID" value="UER00238"/>
</dbReference>
<comment type="catalytic activity">
    <reaction evidence="18 19">
        <text>alpha-ribazole 5'-phosphate + adenosylcob(III)inamide-GDP = adenosylcob(III)alamin 5'-phosphate + GMP + H(+)</text>
        <dbReference type="Rhea" id="RHEA:23560"/>
        <dbReference type="ChEBI" id="CHEBI:15378"/>
        <dbReference type="ChEBI" id="CHEBI:57918"/>
        <dbReference type="ChEBI" id="CHEBI:58115"/>
        <dbReference type="ChEBI" id="CHEBI:60487"/>
        <dbReference type="ChEBI" id="CHEBI:60493"/>
        <dbReference type="EC" id="2.7.8.26"/>
    </reaction>
</comment>
<evidence type="ECO:0000256" key="15">
    <source>
        <dbReference type="ARBA" id="ARBA00032605"/>
    </source>
</evidence>
<keyword evidence="10 19" id="KW-0812">Transmembrane</keyword>
<comment type="pathway">
    <text evidence="3 19">Cofactor biosynthesis; adenosylcobalamin biosynthesis; adenosylcobalamin from cob(II)yrinate a,c-diamide: step 7/7.</text>
</comment>
<feature type="transmembrane region" description="Helical" evidence="19">
    <location>
        <begin position="130"/>
        <end position="151"/>
    </location>
</feature>
<proteinExistence type="inferred from homology"/>
<keyword evidence="12 19" id="KW-1133">Transmembrane helix</keyword>
<feature type="transmembrane region" description="Helical" evidence="19">
    <location>
        <begin position="103"/>
        <end position="123"/>
    </location>
</feature>
<gene>
    <name evidence="19 20" type="primary">cobS</name>
    <name evidence="20" type="ORF">DSCA_62200</name>
</gene>
<reference evidence="20 21" key="1">
    <citation type="submission" date="2019-11" db="EMBL/GenBank/DDBJ databases">
        <title>Comparative genomics of hydrocarbon-degrading Desulfosarcina strains.</title>
        <authorList>
            <person name="Watanabe M."/>
            <person name="Kojima H."/>
            <person name="Fukui M."/>
        </authorList>
    </citation>
    <scope>NUCLEOTIDE SEQUENCE [LARGE SCALE GENOMIC DNA]</scope>
    <source>
        <strain evidence="20 21">PL12</strain>
    </source>
</reference>
<dbReference type="GO" id="GO:0051073">
    <property type="term" value="F:adenosylcobinamide-GDP ribazoletransferase activity"/>
    <property type="evidence" value="ECO:0007669"/>
    <property type="project" value="UniProtKB-UniRule"/>
</dbReference>
<dbReference type="Pfam" id="PF02654">
    <property type="entry name" value="CobS"/>
    <property type="match status" value="1"/>
</dbReference>
<feature type="transmembrane region" description="Helical" evidence="19">
    <location>
        <begin position="187"/>
        <end position="208"/>
    </location>
</feature>
<dbReference type="Proteomes" id="UP000427906">
    <property type="component" value="Chromosome"/>
</dbReference>
<evidence type="ECO:0000256" key="19">
    <source>
        <dbReference type="HAMAP-Rule" id="MF_00719"/>
    </source>
</evidence>
<feature type="transmembrane region" description="Helical" evidence="19">
    <location>
        <begin position="220"/>
        <end position="241"/>
    </location>
</feature>
<evidence type="ECO:0000313" key="20">
    <source>
        <dbReference type="EMBL" id="BBO72290.1"/>
    </source>
</evidence>
<evidence type="ECO:0000256" key="16">
    <source>
        <dbReference type="ARBA" id="ARBA00032853"/>
    </source>
</evidence>
<evidence type="ECO:0000256" key="14">
    <source>
        <dbReference type="ARBA" id="ARBA00025228"/>
    </source>
</evidence>
<sequence>MNAFIASLQFITAVPLGRPRPFDPKGIIVHFPLAGLAIGLTLALFDLAVSAVWPPGVASVLDVVLLACITGAFHLDGLADMADGLYGQREREKALAIMKDSRVGAMGLVAVACVLLVKTAGLGSIGHARFLALLVVPAYARSAMMIGMRVLPYARGKEGTGSPFFETPLSAPDFKYLAVPVALSLFLGWRGLLMNLFFVAATAALIRLYRSKLGGITGDLLGAMVEILEAILFLALCVGVHP</sequence>
<dbReference type="InterPro" id="IPR003805">
    <property type="entry name" value="CobS"/>
</dbReference>